<evidence type="ECO:0000313" key="2">
    <source>
        <dbReference type="Proteomes" id="UP001234297"/>
    </source>
</evidence>
<dbReference type="EMBL" id="CM056819">
    <property type="protein sequence ID" value="KAJ8624571.1"/>
    <property type="molecule type" value="Genomic_DNA"/>
</dbReference>
<dbReference type="Proteomes" id="UP001234297">
    <property type="component" value="Chromosome 11"/>
</dbReference>
<evidence type="ECO:0000313" key="1">
    <source>
        <dbReference type="EMBL" id="KAJ8624571.1"/>
    </source>
</evidence>
<protein>
    <submittedName>
        <fullName evidence="1">Uncharacterized protein</fullName>
    </submittedName>
</protein>
<keyword evidence="2" id="KW-1185">Reference proteome</keyword>
<proteinExistence type="predicted"/>
<organism evidence="1 2">
    <name type="scientific">Persea americana</name>
    <name type="common">Avocado</name>
    <dbReference type="NCBI Taxonomy" id="3435"/>
    <lineage>
        <taxon>Eukaryota</taxon>
        <taxon>Viridiplantae</taxon>
        <taxon>Streptophyta</taxon>
        <taxon>Embryophyta</taxon>
        <taxon>Tracheophyta</taxon>
        <taxon>Spermatophyta</taxon>
        <taxon>Magnoliopsida</taxon>
        <taxon>Magnoliidae</taxon>
        <taxon>Laurales</taxon>
        <taxon>Lauraceae</taxon>
        <taxon>Persea</taxon>
    </lineage>
</organism>
<comment type="caution">
    <text evidence="1">The sequence shown here is derived from an EMBL/GenBank/DDBJ whole genome shotgun (WGS) entry which is preliminary data.</text>
</comment>
<gene>
    <name evidence="1" type="ORF">MRB53_033101</name>
</gene>
<sequence length="207" mass="22818">MAMRACMNAYCGATSATQWKKGWQLGSGGFANLCDECGSAYEQLIFCDKFHLNESGWRECNSCGKRAHCGCIASKSSLELLDSGGVECLRCAKNSEASSEQQLADDLCATSPETDPVIVGYKLGILGFEFQNPNHGEKIFAVLVMADEITQRRKVLEDDFRSSRRLDGVEALLENPEQRSFHRTPGKYRSFSSCPSIKGVFGKLEMT</sequence>
<accession>A0ACC2KTT3</accession>
<reference evidence="1 2" key="1">
    <citation type="journal article" date="2022" name="Hortic Res">
        <title>A haplotype resolved chromosomal level avocado genome allows analysis of novel avocado genes.</title>
        <authorList>
            <person name="Nath O."/>
            <person name="Fletcher S.J."/>
            <person name="Hayward A."/>
            <person name="Shaw L.M."/>
            <person name="Masouleh A.K."/>
            <person name="Furtado A."/>
            <person name="Henry R.J."/>
            <person name="Mitter N."/>
        </authorList>
    </citation>
    <scope>NUCLEOTIDE SEQUENCE [LARGE SCALE GENOMIC DNA]</scope>
    <source>
        <strain evidence="2">cv. Hass</strain>
    </source>
</reference>
<name>A0ACC2KTT3_PERAE</name>